<evidence type="ECO:0000256" key="3">
    <source>
        <dbReference type="ARBA" id="ARBA00004141"/>
    </source>
</evidence>
<comment type="function">
    <text evidence="1">May function as sodium-coupled metabolite transporter across the chloroplast envelope.</text>
</comment>
<dbReference type="GO" id="GO:0098662">
    <property type="term" value="P:inorganic cation transmembrane transport"/>
    <property type="evidence" value="ECO:0000318"/>
    <property type="project" value="GO_Central"/>
</dbReference>
<evidence type="ECO:0000256" key="4">
    <source>
        <dbReference type="ARBA" id="ARBA00022448"/>
    </source>
</evidence>
<proteinExistence type="inferred from homology"/>
<name>A0A0K9Q4B5_ZOSMR</name>
<feature type="domain" description="Cation/H(+) antiporter central" evidence="14">
    <location>
        <begin position="370"/>
        <end position="498"/>
    </location>
</feature>
<dbReference type="GO" id="GO:0012505">
    <property type="term" value="C:endomembrane system"/>
    <property type="evidence" value="ECO:0000318"/>
    <property type="project" value="GO_Central"/>
</dbReference>
<comment type="similarity">
    <text evidence="11">Belongs to the monovalent cation:proton antiporter 2 (CPA2) transporter (TC 2.A.37) family. CHX (TC 2.A.37.4) subfamily.</text>
</comment>
<evidence type="ECO:0000256" key="11">
    <source>
        <dbReference type="ARBA" id="ARBA00038341"/>
    </source>
</evidence>
<dbReference type="InterPro" id="IPR006153">
    <property type="entry name" value="Cation/H_exchanger_TM"/>
</dbReference>
<dbReference type="STRING" id="29655.A0A0K9Q4B5"/>
<evidence type="ECO:0000256" key="5">
    <source>
        <dbReference type="ARBA" id="ARBA00022538"/>
    </source>
</evidence>
<evidence type="ECO:0000259" key="14">
    <source>
        <dbReference type="Pfam" id="PF23256"/>
    </source>
</evidence>
<comment type="caution">
    <text evidence="16">The sequence shown here is derived from an EMBL/GenBank/DDBJ whole genome shotgun (WGS) entry which is preliminary data.</text>
</comment>
<evidence type="ECO:0000256" key="8">
    <source>
        <dbReference type="ARBA" id="ARBA00022989"/>
    </source>
</evidence>
<dbReference type="Pfam" id="PF23256">
    <property type="entry name" value="CHX17_2nd"/>
    <property type="match status" value="1"/>
</dbReference>
<keyword evidence="4" id="KW-0813">Transport</keyword>
<keyword evidence="9" id="KW-0406">Ion transport</keyword>
<dbReference type="OMA" id="WAQINTV"/>
<dbReference type="GO" id="GO:0006813">
    <property type="term" value="P:potassium ion transport"/>
    <property type="evidence" value="ECO:0007669"/>
    <property type="project" value="UniProtKB-KW"/>
</dbReference>
<feature type="domain" description="Cation/H(+) antiporter C-terminal" evidence="15">
    <location>
        <begin position="512"/>
        <end position="660"/>
    </location>
</feature>
<keyword evidence="8 12" id="KW-1133">Transmembrane helix</keyword>
<organism evidence="16 17">
    <name type="scientific">Zostera marina</name>
    <name type="common">Eelgrass</name>
    <dbReference type="NCBI Taxonomy" id="29655"/>
    <lineage>
        <taxon>Eukaryota</taxon>
        <taxon>Viridiplantae</taxon>
        <taxon>Streptophyta</taxon>
        <taxon>Embryophyta</taxon>
        <taxon>Tracheophyta</taxon>
        <taxon>Spermatophyta</taxon>
        <taxon>Magnoliopsida</taxon>
        <taxon>Liliopsida</taxon>
        <taxon>Zosteraceae</taxon>
        <taxon>Zostera</taxon>
    </lineage>
</organism>
<feature type="transmembrane region" description="Helical" evidence="12">
    <location>
        <begin position="51"/>
        <end position="68"/>
    </location>
</feature>
<feature type="transmembrane region" description="Helical" evidence="12">
    <location>
        <begin position="113"/>
        <end position="133"/>
    </location>
</feature>
<dbReference type="InterPro" id="IPR057291">
    <property type="entry name" value="CHX17_2nd"/>
</dbReference>
<evidence type="ECO:0000259" key="13">
    <source>
        <dbReference type="Pfam" id="PF00999"/>
    </source>
</evidence>
<evidence type="ECO:0000313" key="16">
    <source>
        <dbReference type="EMBL" id="KMZ76096.1"/>
    </source>
</evidence>
<sequence length="666" mass="74677">MIGVKIDFGILKKSGKKAIFIGILGHIVPAILTTCVFYFSKTSMSLDQVRNEILIWSMSSIVVVAYLLDELNLLNSKIGRLAIATSLIETAIDTFYRRIVTVRFLYSNAKSAITAWASMLAFIGYIFVIIFVARPITNRIVKRTPEGEPLSEVHFVFVIVMVLVLSLISEFIGHDMSLGAFFVGLALPSGPPLGSTLVEKLEGIISALCFPIFVAVIGLEVDFTRVVMFAYALRPMIFFDVVTMIGKTFGVMIAAFISRISFHKNLTLAFMMNAKGITELVHLHSWQDIKYLDITYYTVILMEILIAAALVGPIVKLIYDPSKRYYNGQKRRTVMHGNTNGELRVISCIHTQEHVPPIVNLLESLCVDSRRPLSIFVIHLIELVGTVSSILVPYQEGTSDSTSSSETIMSAFWTFEQKKNPKLITIQPYINVAPYIGMYDDICDLALEKKASIIFLPFHKTILLSNTMESSNEEQREVNLSVLRHAPCSVAILIDHGNIVNVDVAITKLIRSLVVYFIGGPDDREALSLAIRMGLNSRVNITVFHFKQKDEEINVDMGSENQDRDMIYELKTNFRERREMLVYKEEFVKDGEGMVDIIRMTLRSFDIILVGRRVLGGQAESILTQGVSMWSEVPELGCIGEMLASKDLGCQVTTLVVQQQQHINEL</sequence>
<feature type="domain" description="Cation/H+ exchanger transmembrane" evidence="13">
    <location>
        <begin position="2"/>
        <end position="316"/>
    </location>
</feature>
<dbReference type="GO" id="GO:0006885">
    <property type="term" value="P:regulation of pH"/>
    <property type="evidence" value="ECO:0000318"/>
    <property type="project" value="GO_Central"/>
</dbReference>
<evidence type="ECO:0000256" key="6">
    <source>
        <dbReference type="ARBA" id="ARBA00022692"/>
    </source>
</evidence>
<dbReference type="PANTHER" id="PTHR32468:SF30">
    <property type="entry name" value="OS12G0109150 PROTEIN"/>
    <property type="match status" value="1"/>
</dbReference>
<dbReference type="Pfam" id="PF23259">
    <property type="entry name" value="CHX17_C"/>
    <property type="match status" value="1"/>
</dbReference>
<evidence type="ECO:0000256" key="2">
    <source>
        <dbReference type="ARBA" id="ARBA00004119"/>
    </source>
</evidence>
<dbReference type="AlphaFoldDB" id="A0A0K9Q4B5"/>
<evidence type="ECO:0000256" key="1">
    <source>
        <dbReference type="ARBA" id="ARBA00003198"/>
    </source>
</evidence>
<dbReference type="InterPro" id="IPR057290">
    <property type="entry name" value="CHX17_C"/>
</dbReference>
<feature type="transmembrane region" description="Helical" evidence="12">
    <location>
        <begin position="294"/>
        <end position="319"/>
    </location>
</feature>
<dbReference type="InterPro" id="IPR050794">
    <property type="entry name" value="CPA2_transporter"/>
</dbReference>
<dbReference type="InterPro" id="IPR038770">
    <property type="entry name" value="Na+/solute_symporter_sf"/>
</dbReference>
<evidence type="ECO:0000256" key="10">
    <source>
        <dbReference type="ARBA" id="ARBA00023136"/>
    </source>
</evidence>
<reference evidence="17" key="1">
    <citation type="journal article" date="2016" name="Nature">
        <title>The genome of the seagrass Zostera marina reveals angiosperm adaptation to the sea.</title>
        <authorList>
            <person name="Olsen J.L."/>
            <person name="Rouze P."/>
            <person name="Verhelst B."/>
            <person name="Lin Y.-C."/>
            <person name="Bayer T."/>
            <person name="Collen J."/>
            <person name="Dattolo E."/>
            <person name="De Paoli E."/>
            <person name="Dittami S."/>
            <person name="Maumus F."/>
            <person name="Michel G."/>
            <person name="Kersting A."/>
            <person name="Lauritano C."/>
            <person name="Lohaus R."/>
            <person name="Toepel M."/>
            <person name="Tonon T."/>
            <person name="Vanneste K."/>
            <person name="Amirebrahimi M."/>
            <person name="Brakel J."/>
            <person name="Bostroem C."/>
            <person name="Chovatia M."/>
            <person name="Grimwood J."/>
            <person name="Jenkins J.W."/>
            <person name="Jueterbock A."/>
            <person name="Mraz A."/>
            <person name="Stam W.T."/>
            <person name="Tice H."/>
            <person name="Bornberg-Bauer E."/>
            <person name="Green P.J."/>
            <person name="Pearson G.A."/>
            <person name="Procaccini G."/>
            <person name="Duarte C.M."/>
            <person name="Schmutz J."/>
            <person name="Reusch T.B.H."/>
            <person name="Van de Peer Y."/>
        </authorList>
    </citation>
    <scope>NUCLEOTIDE SEQUENCE [LARGE SCALE GENOMIC DNA]</scope>
    <source>
        <strain evidence="17">cv. Finnish</strain>
    </source>
</reference>
<evidence type="ECO:0000256" key="12">
    <source>
        <dbReference type="SAM" id="Phobius"/>
    </source>
</evidence>
<feature type="transmembrane region" description="Helical" evidence="12">
    <location>
        <begin position="236"/>
        <end position="262"/>
    </location>
</feature>
<dbReference type="PANTHER" id="PTHR32468">
    <property type="entry name" value="CATION/H + ANTIPORTER"/>
    <property type="match status" value="1"/>
</dbReference>
<gene>
    <name evidence="16" type="ORF">ZOSMA_106G00010</name>
</gene>
<evidence type="ECO:0000256" key="7">
    <source>
        <dbReference type="ARBA" id="ARBA00022958"/>
    </source>
</evidence>
<comment type="subcellular location">
    <subcellularLocation>
        <location evidence="3">Membrane</location>
        <topology evidence="3">Multi-pass membrane protein</topology>
    </subcellularLocation>
    <subcellularLocation>
        <location evidence="2">Plastid</location>
        <location evidence="2">Chloroplast envelope</location>
    </subcellularLocation>
</comment>
<protein>
    <submittedName>
        <fullName evidence="16">Cation/H(+) antiporter</fullName>
    </submittedName>
</protein>
<evidence type="ECO:0000259" key="15">
    <source>
        <dbReference type="Pfam" id="PF23259"/>
    </source>
</evidence>
<dbReference type="Pfam" id="PF00999">
    <property type="entry name" value="Na_H_Exchanger"/>
    <property type="match status" value="1"/>
</dbReference>
<keyword evidence="10 12" id="KW-0472">Membrane</keyword>
<accession>A0A0K9Q4B5</accession>
<evidence type="ECO:0000313" key="17">
    <source>
        <dbReference type="Proteomes" id="UP000036987"/>
    </source>
</evidence>
<dbReference type="GO" id="GO:0015297">
    <property type="term" value="F:antiporter activity"/>
    <property type="evidence" value="ECO:0007669"/>
    <property type="project" value="InterPro"/>
</dbReference>
<keyword evidence="5" id="KW-0633">Potassium transport</keyword>
<evidence type="ECO:0000256" key="9">
    <source>
        <dbReference type="ARBA" id="ARBA00023065"/>
    </source>
</evidence>
<feature type="transmembrane region" description="Helical" evidence="12">
    <location>
        <begin position="18"/>
        <end position="39"/>
    </location>
</feature>
<keyword evidence="17" id="KW-1185">Reference proteome</keyword>
<dbReference type="Proteomes" id="UP000036987">
    <property type="component" value="Unassembled WGS sequence"/>
</dbReference>
<feature type="transmembrane region" description="Helical" evidence="12">
    <location>
        <begin position="153"/>
        <end position="172"/>
    </location>
</feature>
<dbReference type="Gene3D" id="1.20.1530.20">
    <property type="match status" value="1"/>
</dbReference>
<dbReference type="GO" id="GO:0009941">
    <property type="term" value="C:chloroplast envelope"/>
    <property type="evidence" value="ECO:0007669"/>
    <property type="project" value="UniProtKB-SubCell"/>
</dbReference>
<feature type="transmembrane region" description="Helical" evidence="12">
    <location>
        <begin position="203"/>
        <end position="224"/>
    </location>
</feature>
<dbReference type="OrthoDB" id="1889525at2759"/>
<keyword evidence="7" id="KW-0630">Potassium</keyword>
<keyword evidence="6 12" id="KW-0812">Transmembrane</keyword>
<dbReference type="GO" id="GO:1902600">
    <property type="term" value="P:proton transmembrane transport"/>
    <property type="evidence" value="ECO:0007669"/>
    <property type="project" value="InterPro"/>
</dbReference>
<dbReference type="EMBL" id="LFYR01000079">
    <property type="protein sequence ID" value="KMZ76096.1"/>
    <property type="molecule type" value="Genomic_DNA"/>
</dbReference>
<dbReference type="GO" id="GO:0016020">
    <property type="term" value="C:membrane"/>
    <property type="evidence" value="ECO:0007669"/>
    <property type="project" value="UniProtKB-SubCell"/>
</dbReference>